<evidence type="ECO:0000313" key="7">
    <source>
        <dbReference type="Proteomes" id="UP000824120"/>
    </source>
</evidence>
<comment type="caution">
    <text evidence="6">The sequence shown here is derived from an EMBL/GenBank/DDBJ whole genome shotgun (WGS) entry which is preliminary data.</text>
</comment>
<organism evidence="6 7">
    <name type="scientific">Solanum commersonii</name>
    <name type="common">Commerson's wild potato</name>
    <name type="synonym">Commerson's nightshade</name>
    <dbReference type="NCBI Taxonomy" id="4109"/>
    <lineage>
        <taxon>Eukaryota</taxon>
        <taxon>Viridiplantae</taxon>
        <taxon>Streptophyta</taxon>
        <taxon>Embryophyta</taxon>
        <taxon>Tracheophyta</taxon>
        <taxon>Spermatophyta</taxon>
        <taxon>Magnoliopsida</taxon>
        <taxon>eudicotyledons</taxon>
        <taxon>Gunneridae</taxon>
        <taxon>Pentapetalae</taxon>
        <taxon>asterids</taxon>
        <taxon>lamiids</taxon>
        <taxon>Solanales</taxon>
        <taxon>Solanaceae</taxon>
        <taxon>Solanoideae</taxon>
        <taxon>Solaneae</taxon>
        <taxon>Solanum</taxon>
    </lineage>
</organism>
<dbReference type="InterPro" id="IPR023591">
    <property type="entry name" value="Ribosomal_uS2_flav_dom_sf"/>
</dbReference>
<comment type="similarity">
    <text evidence="1">Belongs to the universal ribosomal protein uS2 family.</text>
</comment>
<evidence type="ECO:0000256" key="3">
    <source>
        <dbReference type="ARBA" id="ARBA00022679"/>
    </source>
</evidence>
<evidence type="ECO:0000256" key="1">
    <source>
        <dbReference type="ARBA" id="ARBA00006242"/>
    </source>
</evidence>
<accession>A0A9J5XEM9</accession>
<sequence length="404" mass="46278">MEPFKDVKYHSVMKESIKTDPLIPIRNSLGPLGTCLPIKNFYSSYHLITHNQILVTKYLQFDNLKQTFQVIKLKYYLMDENGKKINPDPCHNIILNPFNLNWSFLHHNYCAETSKIISLRQFICENVCIGKNGLPLKSGQVILVQVDSIVLRSAKPYLATPGATVHGHYGETLNKGDTLITFIYEKSRYGDITQGLPKVEHVLEVRLSLPGVQIHNRHIEIIVRQITSKVLISEHGMSNVFSPKELIGWLRAERMGLTLEEAIYYRVILLGITRASLNTQSFISEASFQETAQNKKGELWGEMTRRYWNINLEEKWNPKMAPYISANRKGIHITNLTRTARFLSEACDLVFDVASKGKQFLIVGTKNKAVDSILIQDLYHLMMPCEILIQDLYHLIMPCESLET</sequence>
<dbReference type="PANTHER" id="PTHR34995">
    <property type="entry name" value="DNA-DIRECTED RNA POLYMERASE SUBUNIT BETA"/>
    <property type="match status" value="1"/>
</dbReference>
<dbReference type="AlphaFoldDB" id="A0A9J5XEM9"/>
<dbReference type="GO" id="GO:0006412">
    <property type="term" value="P:translation"/>
    <property type="evidence" value="ECO:0007669"/>
    <property type="project" value="InterPro"/>
</dbReference>
<keyword evidence="7" id="KW-1185">Reference proteome</keyword>
<evidence type="ECO:0000313" key="6">
    <source>
        <dbReference type="EMBL" id="KAG5586130.1"/>
    </source>
</evidence>
<proteinExistence type="inferred from homology"/>
<dbReference type="GO" id="GO:0016779">
    <property type="term" value="F:nucleotidyltransferase activity"/>
    <property type="evidence" value="ECO:0007669"/>
    <property type="project" value="UniProtKB-KW"/>
</dbReference>
<dbReference type="Gene3D" id="1.10.1790.20">
    <property type="match status" value="1"/>
</dbReference>
<dbReference type="GO" id="GO:0000428">
    <property type="term" value="C:DNA-directed RNA polymerase complex"/>
    <property type="evidence" value="ECO:0007669"/>
    <property type="project" value="UniProtKB-KW"/>
</dbReference>
<dbReference type="GO" id="GO:0005840">
    <property type="term" value="C:ribosome"/>
    <property type="evidence" value="ECO:0007669"/>
    <property type="project" value="InterPro"/>
</dbReference>
<keyword evidence="2" id="KW-0240">DNA-directed RNA polymerase</keyword>
<dbReference type="Pfam" id="PF00318">
    <property type="entry name" value="Ribosomal_S2"/>
    <property type="match status" value="1"/>
</dbReference>
<dbReference type="EMBL" id="JACXVP010000009">
    <property type="protein sequence ID" value="KAG5586130.1"/>
    <property type="molecule type" value="Genomic_DNA"/>
</dbReference>
<dbReference type="GO" id="GO:0003735">
    <property type="term" value="F:structural constituent of ribosome"/>
    <property type="evidence" value="ECO:0007669"/>
    <property type="project" value="InterPro"/>
</dbReference>
<gene>
    <name evidence="6" type="ORF">H5410_046564</name>
</gene>
<dbReference type="OrthoDB" id="1304809at2759"/>
<keyword evidence="3" id="KW-0808">Transferase</keyword>
<dbReference type="InterPro" id="IPR001865">
    <property type="entry name" value="Ribosomal_uS2"/>
</dbReference>
<keyword evidence="4" id="KW-0548">Nucleotidyltransferase</keyword>
<dbReference type="SUPFAM" id="SSF64484">
    <property type="entry name" value="beta and beta-prime subunits of DNA dependent RNA-polymerase"/>
    <property type="match status" value="1"/>
</dbReference>
<name>A0A9J5XEM9_SOLCO</name>
<evidence type="ECO:0000256" key="5">
    <source>
        <dbReference type="ARBA" id="ARBA00023163"/>
    </source>
</evidence>
<reference evidence="6 7" key="1">
    <citation type="submission" date="2020-09" db="EMBL/GenBank/DDBJ databases">
        <title>De no assembly of potato wild relative species, Solanum commersonii.</title>
        <authorList>
            <person name="Cho K."/>
        </authorList>
    </citation>
    <scope>NUCLEOTIDE SEQUENCE [LARGE SCALE GENOMIC DNA]</scope>
    <source>
        <strain evidence="6">LZ3.2</strain>
        <tissue evidence="6">Leaf</tissue>
    </source>
</reference>
<evidence type="ECO:0000256" key="2">
    <source>
        <dbReference type="ARBA" id="ARBA00022478"/>
    </source>
</evidence>
<dbReference type="SUPFAM" id="SSF52313">
    <property type="entry name" value="Ribosomal protein S2"/>
    <property type="match status" value="1"/>
</dbReference>
<dbReference type="PANTHER" id="PTHR34995:SF1">
    <property type="entry name" value="DNA-DIRECTED RNA POLYMERASE SUBUNIT BETA"/>
    <property type="match status" value="1"/>
</dbReference>
<keyword evidence="5" id="KW-0804">Transcription</keyword>
<dbReference type="Proteomes" id="UP000824120">
    <property type="component" value="Chromosome 9"/>
</dbReference>
<dbReference type="Gene3D" id="3.40.50.10490">
    <property type="entry name" value="Glucose-6-phosphate isomerase like protein, domain 1"/>
    <property type="match status" value="1"/>
</dbReference>
<evidence type="ECO:0008006" key="8">
    <source>
        <dbReference type="Google" id="ProtNLM"/>
    </source>
</evidence>
<protein>
    <recommendedName>
        <fullName evidence="8">DNA-directed RNA polymerase</fullName>
    </recommendedName>
</protein>
<dbReference type="InterPro" id="IPR050254">
    <property type="entry name" value="RNA_pol_beta''_euk"/>
</dbReference>
<evidence type="ECO:0000256" key="4">
    <source>
        <dbReference type="ARBA" id="ARBA00022695"/>
    </source>
</evidence>